<feature type="signal peptide" evidence="1">
    <location>
        <begin position="1"/>
        <end position="29"/>
    </location>
</feature>
<feature type="chain" id="PRO_5045909629" description="Lipoprotein" evidence="1">
    <location>
        <begin position="30"/>
        <end position="219"/>
    </location>
</feature>
<sequence>MTRFPKAHRLCIAASVALLLSGCTPQASGPDGDQQMQDTPTPMSDEALVRQYIDDAWSQTGLSAEQRPDVEIVRFVSIHEWESTMAACMDEGGWSTYEDDGTFTGFRMPEGQESAYQLDWFRCQASYPADPKYLRPFDETQRDRLYTYYDTALRACFEEHGQTMAELPSRGKFVEDYYRMTWDAYADVTGTDTPQGARDFDRLQRECSMIAPADSDVWE</sequence>
<evidence type="ECO:0000256" key="1">
    <source>
        <dbReference type="SAM" id="SignalP"/>
    </source>
</evidence>
<accession>A0ABN6YBG0</accession>
<keyword evidence="1" id="KW-0732">Signal</keyword>
<evidence type="ECO:0000313" key="3">
    <source>
        <dbReference type="Proteomes" id="UP001321477"/>
    </source>
</evidence>
<dbReference type="EMBL" id="AP027734">
    <property type="protein sequence ID" value="BDZ54715.1"/>
    <property type="molecule type" value="Genomic_DNA"/>
</dbReference>
<dbReference type="PROSITE" id="PS51257">
    <property type="entry name" value="PROKAR_LIPOPROTEIN"/>
    <property type="match status" value="1"/>
</dbReference>
<gene>
    <name evidence="2" type="ORF">GCM10025870_17880</name>
</gene>
<keyword evidence="3" id="KW-1185">Reference proteome</keyword>
<dbReference type="Proteomes" id="UP001321477">
    <property type="component" value="Chromosome"/>
</dbReference>
<evidence type="ECO:0008006" key="4">
    <source>
        <dbReference type="Google" id="ProtNLM"/>
    </source>
</evidence>
<proteinExistence type="predicted"/>
<name>A0ABN6YBG0_9MICO</name>
<evidence type="ECO:0000313" key="2">
    <source>
        <dbReference type="EMBL" id="BDZ54715.1"/>
    </source>
</evidence>
<organism evidence="2 3">
    <name type="scientific">Agromyces marinus</name>
    <dbReference type="NCBI Taxonomy" id="1389020"/>
    <lineage>
        <taxon>Bacteria</taxon>
        <taxon>Bacillati</taxon>
        <taxon>Actinomycetota</taxon>
        <taxon>Actinomycetes</taxon>
        <taxon>Micrococcales</taxon>
        <taxon>Microbacteriaceae</taxon>
        <taxon>Agromyces</taxon>
    </lineage>
</organism>
<reference evidence="3" key="1">
    <citation type="journal article" date="2019" name="Int. J. Syst. Evol. Microbiol.">
        <title>The Global Catalogue of Microorganisms (GCM) 10K type strain sequencing project: providing services to taxonomists for standard genome sequencing and annotation.</title>
        <authorList>
            <consortium name="The Broad Institute Genomics Platform"/>
            <consortium name="The Broad Institute Genome Sequencing Center for Infectious Disease"/>
            <person name="Wu L."/>
            <person name="Ma J."/>
        </authorList>
    </citation>
    <scope>NUCLEOTIDE SEQUENCE [LARGE SCALE GENOMIC DNA]</scope>
    <source>
        <strain evidence="3">NBRC 109019</strain>
    </source>
</reference>
<protein>
    <recommendedName>
        <fullName evidence="4">Lipoprotein</fullName>
    </recommendedName>
</protein>